<keyword evidence="1" id="KW-0812">Transmembrane</keyword>
<feature type="transmembrane region" description="Helical" evidence="1">
    <location>
        <begin position="73"/>
        <end position="94"/>
    </location>
</feature>
<dbReference type="Proteomes" id="UP000295106">
    <property type="component" value="Unassembled WGS sequence"/>
</dbReference>
<dbReference type="EMBL" id="SLXD01000001">
    <property type="protein sequence ID" value="TCP05360.1"/>
    <property type="molecule type" value="Genomic_DNA"/>
</dbReference>
<dbReference type="OrthoDB" id="8687112at2"/>
<proteinExistence type="predicted"/>
<keyword evidence="1" id="KW-0472">Membrane</keyword>
<comment type="caution">
    <text evidence="2">The sequence shown here is derived from an EMBL/GenBank/DDBJ whole genome shotgun (WGS) entry which is preliminary data.</text>
</comment>
<evidence type="ECO:0000256" key="1">
    <source>
        <dbReference type="SAM" id="Phobius"/>
    </source>
</evidence>
<reference evidence="2 3" key="1">
    <citation type="submission" date="2019-03" db="EMBL/GenBank/DDBJ databases">
        <title>Genomic Encyclopedia of Type Strains, Phase IV (KMG-IV): sequencing the most valuable type-strain genomes for metagenomic binning, comparative biology and taxonomic classification.</title>
        <authorList>
            <person name="Goeker M."/>
        </authorList>
    </citation>
    <scope>NUCLEOTIDE SEQUENCE [LARGE SCALE GENOMIC DNA]</scope>
    <source>
        <strain evidence="2 3">DSM 1709</strain>
    </source>
</reference>
<feature type="transmembrane region" description="Helical" evidence="1">
    <location>
        <begin position="46"/>
        <end position="64"/>
    </location>
</feature>
<organism evidence="2 3">
    <name type="scientific">Rubrivivax gelatinosus</name>
    <name type="common">Rhodocyclus gelatinosus</name>
    <name type="synonym">Rhodopseudomonas gelatinosa</name>
    <dbReference type="NCBI Taxonomy" id="28068"/>
    <lineage>
        <taxon>Bacteria</taxon>
        <taxon>Pseudomonadati</taxon>
        <taxon>Pseudomonadota</taxon>
        <taxon>Betaproteobacteria</taxon>
        <taxon>Burkholderiales</taxon>
        <taxon>Sphaerotilaceae</taxon>
        <taxon>Rubrivivax</taxon>
    </lineage>
</organism>
<gene>
    <name evidence="2" type="ORF">EV684_101232</name>
</gene>
<evidence type="ECO:0000313" key="2">
    <source>
        <dbReference type="EMBL" id="TCP05360.1"/>
    </source>
</evidence>
<dbReference type="GeneID" id="99686960"/>
<protein>
    <submittedName>
        <fullName evidence="2">Uncharacterized protein</fullName>
    </submittedName>
</protein>
<dbReference type="RefSeq" id="WP_132644369.1">
    <property type="nucleotide sequence ID" value="NZ_CP181386.1"/>
</dbReference>
<accession>A0A4R2MF78</accession>
<dbReference type="AlphaFoldDB" id="A0A4R2MF78"/>
<name>A0A4R2MF78_RUBGE</name>
<sequence length="95" mass="9609">MKIIGIPLRKPSFDEVTAAAVMGSGLWLLLVGLAHASGMALERADAGALLVVALWGALSARVGIHVGQGERHLLANLAVSAVLLGAYQAAVTLAG</sequence>
<keyword evidence="1" id="KW-1133">Transmembrane helix</keyword>
<evidence type="ECO:0000313" key="3">
    <source>
        <dbReference type="Proteomes" id="UP000295106"/>
    </source>
</evidence>